<evidence type="ECO:0000259" key="4">
    <source>
        <dbReference type="Pfam" id="PF19289"/>
    </source>
</evidence>
<dbReference type="GO" id="GO:0006508">
    <property type="term" value="P:proteolysis"/>
    <property type="evidence" value="ECO:0007669"/>
    <property type="project" value="InterPro"/>
</dbReference>
<dbReference type="Gene3D" id="3.30.2290.10">
    <property type="entry name" value="PmbA/TldD superfamily"/>
    <property type="match status" value="1"/>
</dbReference>
<dbReference type="SUPFAM" id="SSF111283">
    <property type="entry name" value="Putative modulator of DNA gyrase, PmbA/TldD"/>
    <property type="match status" value="1"/>
</dbReference>
<dbReference type="AlphaFoldDB" id="R4Z5K7"/>
<proteinExistence type="inferred from homology"/>
<dbReference type="Pfam" id="PF01523">
    <property type="entry name" value="PmbA_TldD_1st"/>
    <property type="match status" value="1"/>
</dbReference>
<dbReference type="InterPro" id="IPR045569">
    <property type="entry name" value="Metalloprtase-TldD/E_C"/>
</dbReference>
<dbReference type="InterPro" id="IPR035068">
    <property type="entry name" value="TldD/PmbA_N"/>
</dbReference>
<dbReference type="Pfam" id="PF19290">
    <property type="entry name" value="PmbA_TldD_2nd"/>
    <property type="match status" value="1"/>
</dbReference>
<accession>R4Z5K7</accession>
<name>R4Z5K7_9ACTN</name>
<protein>
    <submittedName>
        <fullName evidence="6">Putative Peptidase U62 modulator of DNA gyrase</fullName>
    </submittedName>
</protein>
<gene>
    <name evidence="6" type="ORF">BN381_90071</name>
</gene>
<dbReference type="eggNOG" id="COG0312">
    <property type="taxonomic scope" value="Bacteria"/>
</dbReference>
<feature type="domain" description="Metalloprotease TldD/E N-terminal" evidence="3">
    <location>
        <begin position="56"/>
        <end position="119"/>
    </location>
</feature>
<organism evidence="6 7">
    <name type="scientific">Candidatus Neomicrothrix parvicella RN1</name>
    <dbReference type="NCBI Taxonomy" id="1229780"/>
    <lineage>
        <taxon>Bacteria</taxon>
        <taxon>Bacillati</taxon>
        <taxon>Actinomycetota</taxon>
        <taxon>Acidimicrobiia</taxon>
        <taxon>Acidimicrobiales</taxon>
        <taxon>Microthrixaceae</taxon>
        <taxon>Candidatus Neomicrothrix</taxon>
    </lineage>
</organism>
<dbReference type="Proteomes" id="UP000018291">
    <property type="component" value="Unassembled WGS sequence"/>
</dbReference>
<dbReference type="RefSeq" id="WP_012231484.1">
    <property type="nucleotide sequence ID" value="NZ_HG422565.1"/>
</dbReference>
<dbReference type="STRING" id="1229780.BN381_90071"/>
<feature type="compositionally biased region" description="Low complexity" evidence="2">
    <location>
        <begin position="1"/>
        <end position="17"/>
    </location>
</feature>
<evidence type="ECO:0000313" key="6">
    <source>
        <dbReference type="EMBL" id="CCM66000.1"/>
    </source>
</evidence>
<dbReference type="HOGENOM" id="CLU_026425_4_0_11"/>
<sequence length="482" mass="48913">MSGSAAAVAAGVPPAGADRGHRPGGGDGGAAAQATEAELLALCRRVRDQASPGEYVEVVAARNEGTSVKVHGGEVESLTASVTASLGIRVVVDGRAGFAHAGSLADDVVAETLAQARENVAFAEVDPFLTLATPDGVEVVAQPALRNNLVAAIAVDSKVDRALELERRTLDLDPRVTGVRVASYSDGWGSSALCSTNDIEVASSGSHCAAATQPLVVADGQTQIGVGWDATRDPELLDLAEIAADGVERATRLLGAVQPSSGRLPIMLEPRLAATLWGIVAGMLSGEAIVKGRSPFADRVGEVVAASGFTLLDDPTDPAGLGAEEFDGEGLACRRNVLIDGGTLSGYLHNSTTAHRMGVASNACAVRGSRSLPGAGAVALAMMPGSGTPEQLRAPLGEALLVNSFTGLHSGVNPTSGDFSVGGDGLMIRNGELAEPVRELTLASTIQRLMSGVIAIGGELERLPSGSSMPWVVIDDVSIGGS</sequence>
<dbReference type="OrthoDB" id="9803618at2"/>
<dbReference type="InterPro" id="IPR047657">
    <property type="entry name" value="PmbA"/>
</dbReference>
<feature type="domain" description="Metalloprotease TldD/E central" evidence="5">
    <location>
        <begin position="153"/>
        <end position="254"/>
    </location>
</feature>
<evidence type="ECO:0000256" key="1">
    <source>
        <dbReference type="ARBA" id="ARBA00005836"/>
    </source>
</evidence>
<dbReference type="GO" id="GO:0005829">
    <property type="term" value="C:cytosol"/>
    <property type="evidence" value="ECO:0007669"/>
    <property type="project" value="TreeGrafter"/>
</dbReference>
<dbReference type="InterPro" id="IPR002510">
    <property type="entry name" value="Metalloprtase-TldD/E_N"/>
</dbReference>
<reference evidence="6 7" key="1">
    <citation type="journal article" date="2013" name="ISME J.">
        <title>Metabolic model for the filamentous 'Candidatus Microthrix parvicella' based on genomic and metagenomic analyses.</title>
        <authorList>
            <person name="Jon McIlroy S."/>
            <person name="Kristiansen R."/>
            <person name="Albertsen M."/>
            <person name="Michael Karst S."/>
            <person name="Rossetti S."/>
            <person name="Lund Nielsen J."/>
            <person name="Tandoi V."/>
            <person name="James Seviour R."/>
            <person name="Nielsen P.H."/>
        </authorList>
    </citation>
    <scope>NUCLEOTIDE SEQUENCE [LARGE SCALE GENOMIC DNA]</scope>
    <source>
        <strain evidence="6 7">RN1</strain>
    </source>
</reference>
<evidence type="ECO:0000313" key="7">
    <source>
        <dbReference type="Proteomes" id="UP000018291"/>
    </source>
</evidence>
<evidence type="ECO:0000256" key="2">
    <source>
        <dbReference type="SAM" id="MobiDB-lite"/>
    </source>
</evidence>
<dbReference type="InterPro" id="IPR036059">
    <property type="entry name" value="TldD/PmbA_sf"/>
</dbReference>
<dbReference type="PANTHER" id="PTHR43421:SF1">
    <property type="entry name" value="METALLOPROTEASE PMBA"/>
    <property type="match status" value="1"/>
</dbReference>
<keyword evidence="7" id="KW-1185">Reference proteome</keyword>
<dbReference type="EMBL" id="CANL01000087">
    <property type="protein sequence ID" value="CCM66000.1"/>
    <property type="molecule type" value="Genomic_DNA"/>
</dbReference>
<dbReference type="GO" id="GO:0008237">
    <property type="term" value="F:metallopeptidase activity"/>
    <property type="evidence" value="ECO:0007669"/>
    <property type="project" value="InterPro"/>
</dbReference>
<feature type="region of interest" description="Disordered" evidence="2">
    <location>
        <begin position="1"/>
        <end position="31"/>
    </location>
</feature>
<dbReference type="Pfam" id="PF19289">
    <property type="entry name" value="PmbA_TldD_3rd"/>
    <property type="match status" value="1"/>
</dbReference>
<evidence type="ECO:0000259" key="5">
    <source>
        <dbReference type="Pfam" id="PF19290"/>
    </source>
</evidence>
<comment type="similarity">
    <text evidence="1">Belongs to the peptidase U62 family.</text>
</comment>
<feature type="domain" description="Metalloprotease TldD/E C-terminal" evidence="4">
    <location>
        <begin position="261"/>
        <end position="481"/>
    </location>
</feature>
<evidence type="ECO:0000259" key="3">
    <source>
        <dbReference type="Pfam" id="PF01523"/>
    </source>
</evidence>
<comment type="caution">
    <text evidence="6">The sequence shown here is derived from an EMBL/GenBank/DDBJ whole genome shotgun (WGS) entry which is preliminary data.</text>
</comment>
<dbReference type="InterPro" id="IPR045570">
    <property type="entry name" value="Metalloprtase-TldD/E_cen_dom"/>
</dbReference>
<dbReference type="PANTHER" id="PTHR43421">
    <property type="entry name" value="METALLOPROTEASE PMBA"/>
    <property type="match status" value="1"/>
</dbReference>